<feature type="compositionally biased region" description="Basic and acidic residues" evidence="6">
    <location>
        <begin position="34"/>
        <end position="54"/>
    </location>
</feature>
<protein>
    <recommendedName>
        <fullName evidence="9">Pentacotripeptide-repeat region of PRORP domain-containing protein</fullName>
    </recommendedName>
</protein>
<feature type="region of interest" description="Disordered" evidence="6">
    <location>
        <begin position="34"/>
        <end position="74"/>
    </location>
</feature>
<dbReference type="InterPro" id="IPR011990">
    <property type="entry name" value="TPR-like_helical_dom_sf"/>
</dbReference>
<evidence type="ECO:0000256" key="5">
    <source>
        <dbReference type="PROSITE-ProRule" id="PRU00708"/>
    </source>
</evidence>
<dbReference type="Pfam" id="PF13041">
    <property type="entry name" value="PPR_2"/>
    <property type="match status" value="2"/>
</dbReference>
<evidence type="ECO:0000256" key="2">
    <source>
        <dbReference type="ARBA" id="ARBA00022737"/>
    </source>
</evidence>
<evidence type="ECO:0000256" key="1">
    <source>
        <dbReference type="ARBA" id="ARBA00006192"/>
    </source>
</evidence>
<dbReference type="OrthoDB" id="185373at2759"/>
<evidence type="ECO:0000256" key="6">
    <source>
        <dbReference type="SAM" id="MobiDB-lite"/>
    </source>
</evidence>
<dbReference type="VEuPathDB" id="FungiDB:JI435_054070"/>
<name>A0A7U2FG77_PHANO</name>
<dbReference type="NCBIfam" id="TIGR00756">
    <property type="entry name" value="PPR"/>
    <property type="match status" value="1"/>
</dbReference>
<feature type="region of interest" description="Disordered" evidence="6">
    <location>
        <begin position="939"/>
        <end position="1086"/>
    </location>
</feature>
<feature type="compositionally biased region" description="Polar residues" evidence="6">
    <location>
        <begin position="987"/>
        <end position="1001"/>
    </location>
</feature>
<comment type="similarity">
    <text evidence="1">Belongs to the CCM1 family.</text>
</comment>
<dbReference type="PANTHER" id="PTHR47936">
    <property type="entry name" value="PPR_LONG DOMAIN-CONTAINING PROTEIN"/>
    <property type="match status" value="1"/>
</dbReference>
<feature type="region of interest" description="Disordered" evidence="6">
    <location>
        <begin position="131"/>
        <end position="153"/>
    </location>
</feature>
<evidence type="ECO:0000256" key="4">
    <source>
        <dbReference type="ARBA" id="ARBA00044511"/>
    </source>
</evidence>
<feature type="compositionally biased region" description="Low complexity" evidence="6">
    <location>
        <begin position="131"/>
        <end position="146"/>
    </location>
</feature>
<evidence type="ECO:0008006" key="9">
    <source>
        <dbReference type="Google" id="ProtNLM"/>
    </source>
</evidence>
<dbReference type="PANTHER" id="PTHR47936:SF1">
    <property type="entry name" value="PENTATRICOPEPTIDE REPEAT-CONTAINING PROTEIN GUN1, CHLOROPLASTIC"/>
    <property type="match status" value="1"/>
</dbReference>
<accession>A0A7U2FG77</accession>
<evidence type="ECO:0000313" key="7">
    <source>
        <dbReference type="EMBL" id="QRD02455.1"/>
    </source>
</evidence>
<dbReference type="InterPro" id="IPR002885">
    <property type="entry name" value="PPR_rpt"/>
</dbReference>
<dbReference type="AlphaFoldDB" id="A0A7U2FG77"/>
<keyword evidence="8" id="KW-1185">Reference proteome</keyword>
<dbReference type="Gene3D" id="1.25.40.10">
    <property type="entry name" value="Tetratricopeptide repeat domain"/>
    <property type="match status" value="2"/>
</dbReference>
<comment type="function">
    <text evidence="3">Regulates mitochondrial small subunit maturation by controlling 15S rRNA 5'-end processing. Localizes to the 5' precursor of the 15S rRNA in a position that is subsequently occupied by mS47 in the mature yeast mtSSU. Uses structure and sequence-specific RNA recognition, binding to a single-stranded region of the precursor and specifically recognizing bases -6 to -1. The exchange of Ccm1 for mS47 is coupled to the irreversible removal of precursor rRNA that is accompanied by conformational changes of the mitoribosomal proteins uS5m and mS26. These conformational changes signal completion of 5'-end rRNA processing through protection of the mature 5'-end of the 15S rRNA and stabilization of mS47. The removal of the 5' precursor together with the dissociation of Ccm1 may be catalyzed by the 5'-3' exoribonuclease Pet127. Involved in the specific removal of group I introns in mitochondrial encoded transcripts.</text>
</comment>
<keyword evidence="2" id="KW-0677">Repeat</keyword>
<dbReference type="Proteomes" id="UP000663193">
    <property type="component" value="Chromosome 13"/>
</dbReference>
<dbReference type="EMBL" id="CP069035">
    <property type="protein sequence ID" value="QRD02455.1"/>
    <property type="molecule type" value="Genomic_DNA"/>
</dbReference>
<comment type="subunit">
    <text evidence="4">Binds to mitochondrial small subunit 15S rRNA.</text>
</comment>
<feature type="region of interest" description="Disordered" evidence="6">
    <location>
        <begin position="897"/>
        <end position="918"/>
    </location>
</feature>
<feature type="compositionally biased region" description="Basic and acidic residues" evidence="6">
    <location>
        <begin position="62"/>
        <end position="74"/>
    </location>
</feature>
<proteinExistence type="inferred from homology"/>
<feature type="repeat" description="PPR" evidence="5">
    <location>
        <begin position="694"/>
        <end position="728"/>
    </location>
</feature>
<gene>
    <name evidence="7" type="ORF">JI435_054070</name>
</gene>
<feature type="repeat" description="PPR" evidence="5">
    <location>
        <begin position="729"/>
        <end position="763"/>
    </location>
</feature>
<sequence>MPRARVPNASFIASAELPLLPFLAPRVFTEPLLSRRSERPNGKSSRPQKEKAEVGKPNYGLKENDNRLPPKRGSDTLCTSTQCGNGSTAGGLLGFVLSRPASSNSTFSPSSVERRYAEISSFARQFGRGYSSGRATRGATSRGGTSIQKASDTAAARKASTLYRRGLRLATRRERILSLQRERLANYVAHEIDQRRSSLMKQGQYRSLRRRIMNLEHWDDTQINLQGRQGGKRNRLVMTRALAALDRSLYPAIGQYTRKIDVKHDPMCARWSARVFPKAAKQDLEETWDNWMALDGKTRQSIYKSLLVYLLHRKPARAMQFIQVLASDRLLRARKADVIADALGHLAKLHSRDVYDARHEWSTDKRAVKRKFVSDFVHVFHQVLAARPRVCSQDLLYNLVSVAEAKDLQKVLTCFLENRTYLGFDTLLHYANAFAKAGDVRSALRCLEELKAVNSSTTWETLSDRERLRWSCALILRKSMSKGHEYHETPAIVEAIVRLGITMDLLLYNVVMHNAMEAHDYSTAFKVYNTLEGNGLKADKHTYSILLHGCTLQDNPAMFSQFAEHCADVAEEIRDPWLATDYLHYVYVRHHDHSDKAQTLASLQRAYLRLFSARPLDLLTSRVRRTLSAPPGTEHGPSEAPKLDPPSMAVYIMYQAQIQEALTGSPRQMEDMYARFKYIVQQDIDPALTRLANDAIIWNAFLLAFCSKQQFASASQLIKDMAEHSTQPNIYTWNIFMQAFFKTGQVQAAERVFEILRSRGVDPDQFTYGVMLRGYAKAQRVDRIGEIMQHLNADQEMEPDLLRALAGITQRNKLMLTLERSRVYKEVQAQEKTRLEAEDEEQRWTAPQLGDVESPADVVEREIQSFASDVASGAEAMSLLWSRESEMNSKNLPAIQAESSYSAKPTEAPASADRQGVPVTQEYGVEHLPEMEATHLIRQQPSTETESAGKSQPGDKLGPVVMPEPSSKTQLPTDPASVAKPIPTPTVKATSSKQKPTNTRSRPARTPQLRPENALDPDVQYKKLQEKLGILAPPSPSPSSDVQPNPSPNTSFGADLGYKSSQVSKSLPEFTLRRMYPSTRQRGGKE</sequence>
<evidence type="ECO:0000313" key="8">
    <source>
        <dbReference type="Proteomes" id="UP000663193"/>
    </source>
</evidence>
<organism evidence="7 8">
    <name type="scientific">Phaeosphaeria nodorum (strain SN15 / ATCC MYA-4574 / FGSC 10173)</name>
    <name type="common">Glume blotch fungus</name>
    <name type="synonym">Parastagonospora nodorum</name>
    <dbReference type="NCBI Taxonomy" id="321614"/>
    <lineage>
        <taxon>Eukaryota</taxon>
        <taxon>Fungi</taxon>
        <taxon>Dikarya</taxon>
        <taxon>Ascomycota</taxon>
        <taxon>Pezizomycotina</taxon>
        <taxon>Dothideomycetes</taxon>
        <taxon>Pleosporomycetidae</taxon>
        <taxon>Pleosporales</taxon>
        <taxon>Pleosporineae</taxon>
        <taxon>Phaeosphaeriaceae</taxon>
        <taxon>Parastagonospora</taxon>
    </lineage>
</organism>
<evidence type="ECO:0000256" key="3">
    <source>
        <dbReference type="ARBA" id="ARBA00044493"/>
    </source>
</evidence>
<feature type="compositionally biased region" description="Polar residues" evidence="6">
    <location>
        <begin position="939"/>
        <end position="950"/>
    </location>
</feature>
<dbReference type="PROSITE" id="PS51375">
    <property type="entry name" value="PPR"/>
    <property type="match status" value="2"/>
</dbReference>
<reference evidence="8" key="1">
    <citation type="journal article" date="2021" name="BMC Genomics">
        <title>Chromosome-level genome assembly and manually-curated proteome of model necrotroph Parastagonospora nodorum Sn15 reveals a genome-wide trove of candidate effector homologs, and redundancy of virulence-related functions within an accessory chromosome.</title>
        <authorList>
            <person name="Bertazzoni S."/>
            <person name="Jones D.A.B."/>
            <person name="Phan H.T."/>
            <person name="Tan K.-C."/>
            <person name="Hane J.K."/>
        </authorList>
    </citation>
    <scope>NUCLEOTIDE SEQUENCE [LARGE SCALE GENOMIC DNA]</scope>
    <source>
        <strain evidence="8">SN15 / ATCC MYA-4574 / FGSC 10173)</strain>
    </source>
</reference>